<gene>
    <name evidence="2" type="ORF">I314_01826</name>
</gene>
<accession>A0ABR5BGQ0</accession>
<evidence type="ECO:0000313" key="2">
    <source>
        <dbReference type="EMBL" id="KIR68325.1"/>
    </source>
</evidence>
<evidence type="ECO:0008006" key="4">
    <source>
        <dbReference type="Google" id="ProtNLM"/>
    </source>
</evidence>
<evidence type="ECO:0000256" key="1">
    <source>
        <dbReference type="SAM" id="MobiDB-lite"/>
    </source>
</evidence>
<dbReference type="Gene3D" id="1.25.40.10">
    <property type="entry name" value="Tetratricopeptide repeat domain"/>
    <property type="match status" value="1"/>
</dbReference>
<organism evidence="2 3">
    <name type="scientific">Cryptococcus bacillisporus CA1873</name>
    <dbReference type="NCBI Taxonomy" id="1296111"/>
    <lineage>
        <taxon>Eukaryota</taxon>
        <taxon>Fungi</taxon>
        <taxon>Dikarya</taxon>
        <taxon>Basidiomycota</taxon>
        <taxon>Agaricomycotina</taxon>
        <taxon>Tremellomycetes</taxon>
        <taxon>Tremellales</taxon>
        <taxon>Cryptococcaceae</taxon>
        <taxon>Cryptococcus</taxon>
        <taxon>Cryptococcus gattii species complex</taxon>
    </lineage>
</organism>
<dbReference type="InterPro" id="IPR011990">
    <property type="entry name" value="TPR-like_helical_dom_sf"/>
</dbReference>
<dbReference type="EMBL" id="KN848891">
    <property type="protein sequence ID" value="KIR68325.1"/>
    <property type="molecule type" value="Genomic_DNA"/>
</dbReference>
<name>A0ABR5BGQ0_CRYGA</name>
<feature type="compositionally biased region" description="Low complexity" evidence="1">
    <location>
        <begin position="41"/>
        <end position="53"/>
    </location>
</feature>
<dbReference type="Proteomes" id="UP000053800">
    <property type="component" value="Unassembled WGS sequence"/>
</dbReference>
<proteinExistence type="predicted"/>
<evidence type="ECO:0000313" key="3">
    <source>
        <dbReference type="Proteomes" id="UP000053800"/>
    </source>
</evidence>
<reference evidence="2 3" key="1">
    <citation type="submission" date="2015-01" db="EMBL/GenBank/DDBJ databases">
        <title>The Genome Sequence of Cryptococcus gattii CA1873.</title>
        <authorList>
            <consortium name="The Broad Institute Genomics Platform"/>
            <person name="Cuomo C."/>
            <person name="Litvintseva A."/>
            <person name="Chen Y."/>
            <person name="Heitman J."/>
            <person name="Sun S."/>
            <person name="Springer D."/>
            <person name="Dromer F."/>
            <person name="Young S."/>
            <person name="Zeng Q."/>
            <person name="Gargeya S."/>
            <person name="Abouelleil A."/>
            <person name="Alvarado L."/>
            <person name="Chapman S.B."/>
            <person name="Gainer-Dewar J."/>
            <person name="Goldberg J."/>
            <person name="Griggs A."/>
            <person name="Gujja S."/>
            <person name="Hansen M."/>
            <person name="Howarth C."/>
            <person name="Imamovic A."/>
            <person name="Larimer J."/>
            <person name="Murphy C."/>
            <person name="Naylor J."/>
            <person name="Pearson M."/>
            <person name="Priest M."/>
            <person name="Roberts A."/>
            <person name="Saif S."/>
            <person name="Shea T."/>
            <person name="Sykes S."/>
            <person name="Wortman J."/>
            <person name="Nusbaum C."/>
            <person name="Birren B."/>
        </authorList>
    </citation>
    <scope>NUCLEOTIDE SEQUENCE [LARGE SCALE GENOMIC DNA]</scope>
    <source>
        <strain evidence="2 3">CA1873</strain>
    </source>
</reference>
<sequence length="132" mass="14010">MWSVVVREIVHWGGSKGLEHGRNVLSAAARAARATRDDSDSNGNGNSNSDGPGEAAYRALLLALAGRRRVHEMYELLDHMESGNGNGGTSPRTYTPLVAILAKSGLGGDAQRVLERGVARFGQGWVQGVVLE</sequence>
<protein>
    <recommendedName>
        <fullName evidence="4">Pentatricopeptide repeat-containing protein</fullName>
    </recommendedName>
</protein>
<keyword evidence="3" id="KW-1185">Reference proteome</keyword>
<feature type="region of interest" description="Disordered" evidence="1">
    <location>
        <begin position="30"/>
        <end position="53"/>
    </location>
</feature>